<dbReference type="PANTHER" id="PTHR35810:SF1">
    <property type="entry name" value="CYTOPLASMIC PROTEIN"/>
    <property type="match status" value="1"/>
</dbReference>
<evidence type="ECO:0000256" key="1">
    <source>
        <dbReference type="SAM" id="MobiDB-lite"/>
    </source>
</evidence>
<sequence>MNNGEIILYSTEDGAATITLKAVNGTVWLSQKGMADLFDRDVTTINQHLKNIFEDGECSPEGTIGKFPIVQMEGERAVSREVECYNLDVILAVGFRVRGNRGTQFRRWANSVLKEYLVKGFVMDDERLKDPQFDHFDELLERIQAIRASEAQFYRKVRDILALSDDYEPSSRASLSFYAAIQNKMLYAVTGHTAAELVIERSNPTAPNMGLTAWKHGRVRKEDVTVAKNYLGDLEIKELNLIVSMFLDTADLRTRRRQTIKLAEWDGILDRFLESNELHVLSGRGSRSKATAETIAHRRYEEFDQARKDAARKLAESEPDIDVSAALGEIEQKTRQARRTRKPKSE</sequence>
<name>A0A252AS15_9PROT</name>
<dbReference type="PIRSF" id="PIRSF015268">
    <property type="entry name" value="Virulence_RhuM"/>
    <property type="match status" value="1"/>
</dbReference>
<dbReference type="AlphaFoldDB" id="A0A252AS15"/>
<dbReference type="Proteomes" id="UP000194641">
    <property type="component" value="Unassembled WGS sequence"/>
</dbReference>
<protein>
    <submittedName>
        <fullName evidence="2">2-hydroxyacid dehydrogenase</fullName>
    </submittedName>
</protein>
<evidence type="ECO:0000313" key="3">
    <source>
        <dbReference type="Proteomes" id="UP000194641"/>
    </source>
</evidence>
<accession>A0A252AS15</accession>
<reference evidence="3" key="1">
    <citation type="submission" date="2014-06" db="EMBL/GenBank/DDBJ databases">
        <authorList>
            <person name="Winans N.J."/>
            <person name="Newell P.D."/>
            <person name="Douglas A.E."/>
        </authorList>
    </citation>
    <scope>NUCLEOTIDE SEQUENCE [LARGE SCALE GENOMIC DNA]</scope>
</reference>
<feature type="compositionally biased region" description="Basic residues" evidence="1">
    <location>
        <begin position="335"/>
        <end position="346"/>
    </location>
</feature>
<proteinExistence type="predicted"/>
<dbReference type="RefSeq" id="WP_086659695.1">
    <property type="nucleotide sequence ID" value="NZ_JBJJWX010000003.1"/>
</dbReference>
<dbReference type="EMBL" id="JOPA01000027">
    <property type="protein sequence ID" value="OUI92868.1"/>
    <property type="molecule type" value="Genomic_DNA"/>
</dbReference>
<organism evidence="2 3">
    <name type="scientific">Acetobacter indonesiensis</name>
    <dbReference type="NCBI Taxonomy" id="104101"/>
    <lineage>
        <taxon>Bacteria</taxon>
        <taxon>Pseudomonadati</taxon>
        <taxon>Pseudomonadota</taxon>
        <taxon>Alphaproteobacteria</taxon>
        <taxon>Acetobacterales</taxon>
        <taxon>Acetobacteraceae</taxon>
        <taxon>Acetobacter</taxon>
    </lineage>
</organism>
<evidence type="ECO:0000313" key="2">
    <source>
        <dbReference type="EMBL" id="OUI92868.1"/>
    </source>
</evidence>
<dbReference type="InterPro" id="IPR011204">
    <property type="entry name" value="Virulence_RhuM-like"/>
</dbReference>
<feature type="region of interest" description="Disordered" evidence="1">
    <location>
        <begin position="325"/>
        <end position="346"/>
    </location>
</feature>
<dbReference type="PANTHER" id="PTHR35810">
    <property type="entry name" value="CYTOPLASMIC PROTEIN-RELATED"/>
    <property type="match status" value="1"/>
</dbReference>
<comment type="caution">
    <text evidence="2">The sequence shown here is derived from an EMBL/GenBank/DDBJ whole genome shotgun (WGS) entry which is preliminary data.</text>
</comment>
<gene>
    <name evidence="2" type="ORF">HK17_09800</name>
</gene>
<dbReference type="Pfam" id="PF13310">
    <property type="entry name" value="Virulence_RhuM"/>
    <property type="match status" value="1"/>
</dbReference>